<dbReference type="STRING" id="187868.SAMN05192589_104148"/>
<dbReference type="Proteomes" id="UP000198781">
    <property type="component" value="Unassembled WGS sequence"/>
</dbReference>
<feature type="compositionally biased region" description="Low complexity" evidence="1">
    <location>
        <begin position="35"/>
        <end position="44"/>
    </location>
</feature>
<accession>A0A1G6RHR0</accession>
<reference evidence="4 5" key="1">
    <citation type="submission" date="2016-10" db="EMBL/GenBank/DDBJ databases">
        <authorList>
            <person name="de Groot N.N."/>
        </authorList>
    </citation>
    <scope>NUCLEOTIDE SEQUENCE [LARGE SCALE GENOMIC DNA]</scope>
    <source>
        <strain evidence="4 5">DSM 16619</strain>
    </source>
</reference>
<evidence type="ECO:0000256" key="2">
    <source>
        <dbReference type="SAM" id="SignalP"/>
    </source>
</evidence>
<evidence type="ECO:0000256" key="1">
    <source>
        <dbReference type="SAM" id="MobiDB-lite"/>
    </source>
</evidence>
<sequence>MTSHSQLLGLLFSAALLGGCANTSSNADANAAAADTTAQAAATPAPAPAAPAPAPEPEPLRIPEDGTVAEFSGLETELPADTPALLDILTADKAGAQRWEIKGYADRKAAKNAREIALARALAVRKELVSRGVPAKNLRVMFSTDQARNAVTVLPR</sequence>
<feature type="compositionally biased region" description="Pro residues" evidence="1">
    <location>
        <begin position="45"/>
        <end position="57"/>
    </location>
</feature>
<feature type="domain" description="OmpA-like" evidence="3">
    <location>
        <begin position="84"/>
        <end position="143"/>
    </location>
</feature>
<dbReference type="InterPro" id="IPR036737">
    <property type="entry name" value="OmpA-like_sf"/>
</dbReference>
<keyword evidence="2" id="KW-0732">Signal</keyword>
<dbReference type="RefSeq" id="WP_245711289.1">
    <property type="nucleotide sequence ID" value="NZ_FMZC01000004.1"/>
</dbReference>
<proteinExistence type="predicted"/>
<evidence type="ECO:0000259" key="3">
    <source>
        <dbReference type="Pfam" id="PF00691"/>
    </source>
</evidence>
<feature type="region of interest" description="Disordered" evidence="1">
    <location>
        <begin position="35"/>
        <end position="65"/>
    </location>
</feature>
<evidence type="ECO:0000313" key="5">
    <source>
        <dbReference type="Proteomes" id="UP000198781"/>
    </source>
</evidence>
<evidence type="ECO:0000313" key="4">
    <source>
        <dbReference type="EMBL" id="SDD04098.1"/>
    </source>
</evidence>
<dbReference type="Pfam" id="PF00691">
    <property type="entry name" value="OmpA"/>
    <property type="match status" value="1"/>
</dbReference>
<organism evidence="4 5">
    <name type="scientific">Paracidovorax valerianellae</name>
    <dbReference type="NCBI Taxonomy" id="187868"/>
    <lineage>
        <taxon>Bacteria</taxon>
        <taxon>Pseudomonadati</taxon>
        <taxon>Pseudomonadota</taxon>
        <taxon>Betaproteobacteria</taxon>
        <taxon>Burkholderiales</taxon>
        <taxon>Comamonadaceae</taxon>
        <taxon>Paracidovorax</taxon>
    </lineage>
</organism>
<dbReference type="InterPro" id="IPR006665">
    <property type="entry name" value="OmpA-like"/>
</dbReference>
<dbReference type="SUPFAM" id="SSF103088">
    <property type="entry name" value="OmpA-like"/>
    <property type="match status" value="1"/>
</dbReference>
<gene>
    <name evidence="4" type="ORF">SAMN05192589_104148</name>
</gene>
<name>A0A1G6RHR0_9BURK</name>
<dbReference type="Gene3D" id="3.30.1330.60">
    <property type="entry name" value="OmpA-like domain"/>
    <property type="match status" value="1"/>
</dbReference>
<dbReference type="AlphaFoldDB" id="A0A1G6RHR0"/>
<feature type="signal peptide" evidence="2">
    <location>
        <begin position="1"/>
        <end position="27"/>
    </location>
</feature>
<dbReference type="EMBL" id="FMZC01000004">
    <property type="protein sequence ID" value="SDD04098.1"/>
    <property type="molecule type" value="Genomic_DNA"/>
</dbReference>
<protein>
    <submittedName>
        <fullName evidence="4">OmpA family protein</fullName>
    </submittedName>
</protein>
<feature type="chain" id="PRO_5011631812" evidence="2">
    <location>
        <begin position="28"/>
        <end position="156"/>
    </location>
</feature>
<keyword evidence="5" id="KW-1185">Reference proteome</keyword>